<sequence>MSTQETNSESRDIFPVSIEQEMRRSYLDYAMSVIVSRALPDVRDGLKPVHRRILYAMHENGFEYNKPFRKSARVVGDVMGKYHPHGDSAIYDAMVRMAQNFSMRLPLIDGQGNFGSMDGDKAAAMRYTEARMAKSAHFLLDDIDKDTIDFRDNYDETTKEPSVLPARFPNMLVNGAGGIAVGMATNIPPHNLGEVIDGCMAYVDNPAITVEGLMEFVHGPDFPTGALILGRSGIHSAFKTGRGSVVMRARTHVEEVRANREAIIVTEVPYQVNKATLMEKIAELVRDKKLEGISDLRDESDRSGVRMVIELKRDANSDVVLNQLFRFTALQTSFGVNMLALNRGKPELMNLKDIIQAFVEFREEVITRRTIHLLKKARERAHVVVGLGIAVSNIDEVIKLIRNAADPTIAREQLMARDWAAGDIVPLIELIADPNQIGSTDGMYRLSEAQARAILELRLHRLTGLERDKIAAELTELGEKIKDFLDILASRERKLTILKDELTEMRNEFANERRSEIQEAEFEHDIEDLIAREDMVVTVSHSGYIQRVPLSTYRAQRRGGKGRSGMATREEDFVSKLFVANTHTPVLFFSSEGMVYKMKVWRLPVGTPQSRGKALVNLLPLSEGEYITTVLPLPDEEEWPNLHVMFATSTGNVRRNSLADFVNVKSNGKIAMKLEEDRGDKLIAVQTCTDDDDILLTTRQGKCIRFRVSDVRVFTGRNSVGVRGIRLADEDSVIAMSVLFGNHVSMEERDEYLSIAGKLRREEITEDSLPLEILTAERHQEIRDGDQLILSVTENGYGKRTSAYEYRVTGRGGQGFANIEMSERNGNVAASFVIEEGDELMMVTNGGKVIRMPTHDIRIAGRKTQGVTLFRTADDEQVVAVERLSNLGGDDEGEEGDIEGVEGAVDGASDAGEAIETSAVDAGDDAPESDGADSDE</sequence>
<dbReference type="GO" id="GO:0005524">
    <property type="term" value="F:ATP binding"/>
    <property type="evidence" value="ECO:0007669"/>
    <property type="project" value="UniProtKB-UniRule"/>
</dbReference>
<name>A0A367WJF8_9PROT</name>
<keyword evidence="6 8" id="KW-0238">DNA-binding</keyword>
<dbReference type="Gene3D" id="2.120.10.90">
    <property type="entry name" value="DNA gyrase/topoisomerase IV, subunit A, C-terminal"/>
    <property type="match status" value="1"/>
</dbReference>
<dbReference type="InterPro" id="IPR006691">
    <property type="entry name" value="GyrA/parC_rep"/>
</dbReference>
<keyword evidence="8" id="KW-0963">Cytoplasm</keyword>
<feature type="coiled-coil region" evidence="10">
    <location>
        <begin position="488"/>
        <end position="515"/>
    </location>
</feature>
<evidence type="ECO:0000313" key="13">
    <source>
        <dbReference type="EMBL" id="RCK41558.1"/>
    </source>
</evidence>
<keyword evidence="4 8" id="KW-0067">ATP-binding</keyword>
<reference evidence="13 14" key="1">
    <citation type="submission" date="2014-07" db="EMBL/GenBank/DDBJ databases">
        <title>Draft genome sequence of Thalassospira profundimaris PR54-5.</title>
        <authorList>
            <person name="Lai Q."/>
            <person name="Shao Z."/>
        </authorList>
    </citation>
    <scope>NUCLEOTIDE SEQUENCE [LARGE SCALE GENOMIC DNA]</scope>
    <source>
        <strain evidence="13 14">PR54-5</strain>
    </source>
</reference>
<evidence type="ECO:0000256" key="9">
    <source>
        <dbReference type="PROSITE-ProRule" id="PRU01384"/>
    </source>
</evidence>
<dbReference type="FunFam" id="1.10.268.10:FF:000001">
    <property type="entry name" value="DNA gyrase subunit A"/>
    <property type="match status" value="1"/>
</dbReference>
<accession>A0A367WJF8</accession>
<dbReference type="FunFam" id="3.30.1360.40:FF:000002">
    <property type="entry name" value="DNA gyrase subunit A"/>
    <property type="match status" value="1"/>
</dbReference>
<evidence type="ECO:0000256" key="4">
    <source>
        <dbReference type="ARBA" id="ARBA00022840"/>
    </source>
</evidence>
<dbReference type="GO" id="GO:0006261">
    <property type="term" value="P:DNA-templated DNA replication"/>
    <property type="evidence" value="ECO:0007669"/>
    <property type="project" value="UniProtKB-UniRule"/>
</dbReference>
<evidence type="ECO:0000256" key="1">
    <source>
        <dbReference type="ARBA" id="ARBA00000185"/>
    </source>
</evidence>
<dbReference type="RefSeq" id="WP_114100071.1">
    <property type="nucleotide sequence ID" value="NZ_JPWI01000020.1"/>
</dbReference>
<dbReference type="InterPro" id="IPR050220">
    <property type="entry name" value="Type_II_DNA_Topoisomerases"/>
</dbReference>
<dbReference type="InterPro" id="IPR013758">
    <property type="entry name" value="Topo_IIA_A/C_ab"/>
</dbReference>
<comment type="subunit">
    <text evidence="8">Heterotetramer, composed of two GyrA and two GyrB chains. In the heterotetramer, GyrA contains the active site tyrosine that forms a transient covalent intermediate with DNA, while GyrB binds cofactors and catalyzes ATP hydrolysis.</text>
</comment>
<dbReference type="OrthoDB" id="9806486at2"/>
<dbReference type="Gene3D" id="1.10.268.10">
    <property type="entry name" value="Topoisomerase, domain 3"/>
    <property type="match status" value="1"/>
</dbReference>
<evidence type="ECO:0000256" key="10">
    <source>
        <dbReference type="SAM" id="Coils"/>
    </source>
</evidence>
<feature type="region of interest" description="Disordered" evidence="11">
    <location>
        <begin position="885"/>
        <end position="936"/>
    </location>
</feature>
<evidence type="ECO:0000259" key="12">
    <source>
        <dbReference type="PROSITE" id="PS52040"/>
    </source>
</evidence>
<dbReference type="InterPro" id="IPR005743">
    <property type="entry name" value="GyrA"/>
</dbReference>
<dbReference type="PROSITE" id="PS52040">
    <property type="entry name" value="TOPO_IIA"/>
    <property type="match status" value="1"/>
</dbReference>
<dbReference type="GO" id="GO:0005737">
    <property type="term" value="C:cytoplasm"/>
    <property type="evidence" value="ECO:0007669"/>
    <property type="project" value="UniProtKB-SubCell"/>
</dbReference>
<dbReference type="EMBL" id="JPWI01000020">
    <property type="protein sequence ID" value="RCK41558.1"/>
    <property type="molecule type" value="Genomic_DNA"/>
</dbReference>
<dbReference type="Gene3D" id="3.90.199.10">
    <property type="entry name" value="Topoisomerase II, domain 5"/>
    <property type="match status" value="1"/>
</dbReference>
<comment type="function">
    <text evidence="8">A type II topoisomerase that negatively supercoils closed circular double-stranded (ds) DNA in an ATP-dependent manner to modulate DNA topology and maintain chromosomes in an underwound state. Negative supercoiling favors strand separation, and DNA replication, transcription, recombination and repair, all of which involve strand separation. Also able to catalyze the interconversion of other topological isomers of dsDNA rings, including catenanes and knotted rings. Type II topoisomerases break and join 2 DNA strands simultaneously in an ATP-dependent manner.</text>
</comment>
<feature type="domain" description="Topo IIA-type catalytic" evidence="12">
    <location>
        <begin position="39"/>
        <end position="535"/>
    </location>
</feature>
<keyword evidence="5 8" id="KW-0799">Topoisomerase</keyword>
<comment type="similarity">
    <text evidence="2 8">Belongs to the type II topoisomerase GyrA/ParC subunit family.</text>
</comment>
<dbReference type="NCBIfam" id="NF004044">
    <property type="entry name" value="PRK05561.1"/>
    <property type="match status" value="1"/>
</dbReference>
<evidence type="ECO:0000256" key="3">
    <source>
        <dbReference type="ARBA" id="ARBA00022741"/>
    </source>
</evidence>
<dbReference type="SUPFAM" id="SSF56719">
    <property type="entry name" value="Type II DNA topoisomerase"/>
    <property type="match status" value="1"/>
</dbReference>
<dbReference type="SMART" id="SM00434">
    <property type="entry name" value="TOP4c"/>
    <property type="match status" value="1"/>
</dbReference>
<evidence type="ECO:0000256" key="7">
    <source>
        <dbReference type="ARBA" id="ARBA00023235"/>
    </source>
</evidence>
<evidence type="ECO:0000256" key="2">
    <source>
        <dbReference type="ARBA" id="ARBA00008263"/>
    </source>
</evidence>
<gene>
    <name evidence="8" type="primary">gyrA</name>
    <name evidence="13" type="ORF">TH30_21770</name>
</gene>
<feature type="short sequence motif" description="GyrA-box" evidence="8">
    <location>
        <begin position="556"/>
        <end position="562"/>
    </location>
</feature>
<dbReference type="FunFam" id="3.90.199.10:FF:000001">
    <property type="entry name" value="DNA gyrase subunit A"/>
    <property type="match status" value="1"/>
</dbReference>
<dbReference type="AlphaFoldDB" id="A0A367WJF8"/>
<dbReference type="NCBIfam" id="NF004043">
    <property type="entry name" value="PRK05560.1"/>
    <property type="match status" value="1"/>
</dbReference>
<protein>
    <recommendedName>
        <fullName evidence="8">DNA gyrase subunit A</fullName>
        <ecNumber evidence="8">5.6.2.2</ecNumber>
    </recommendedName>
</protein>
<evidence type="ECO:0000256" key="11">
    <source>
        <dbReference type="SAM" id="MobiDB-lite"/>
    </source>
</evidence>
<proteinExistence type="inferred from homology"/>
<comment type="caution">
    <text evidence="13">The sequence shown here is derived from an EMBL/GenBank/DDBJ whole genome shotgun (WGS) entry which is preliminary data.</text>
</comment>
<dbReference type="NCBIfam" id="TIGR01063">
    <property type="entry name" value="gyrA"/>
    <property type="match status" value="1"/>
</dbReference>
<dbReference type="InterPro" id="IPR002205">
    <property type="entry name" value="Topo_IIA_dom_A"/>
</dbReference>
<evidence type="ECO:0000256" key="6">
    <source>
        <dbReference type="ARBA" id="ARBA00023125"/>
    </source>
</evidence>
<dbReference type="EC" id="5.6.2.2" evidence="8"/>
<dbReference type="HAMAP" id="MF_01897">
    <property type="entry name" value="GyrA"/>
    <property type="match status" value="1"/>
</dbReference>
<dbReference type="Gene3D" id="3.30.1360.40">
    <property type="match status" value="1"/>
</dbReference>
<comment type="catalytic activity">
    <reaction evidence="1 8 9">
        <text>ATP-dependent breakage, passage and rejoining of double-stranded DNA.</text>
        <dbReference type="EC" id="5.6.2.2"/>
    </reaction>
</comment>
<dbReference type="Proteomes" id="UP000252255">
    <property type="component" value="Unassembled WGS sequence"/>
</dbReference>
<dbReference type="Pfam" id="PF00521">
    <property type="entry name" value="DNA_topoisoIV"/>
    <property type="match status" value="1"/>
</dbReference>
<evidence type="ECO:0000256" key="5">
    <source>
        <dbReference type="ARBA" id="ARBA00023029"/>
    </source>
</evidence>
<evidence type="ECO:0000256" key="8">
    <source>
        <dbReference type="HAMAP-Rule" id="MF_01897"/>
    </source>
</evidence>
<dbReference type="InterPro" id="IPR035516">
    <property type="entry name" value="Gyrase/topoIV_suA_C"/>
</dbReference>
<dbReference type="PANTHER" id="PTHR43493:SF5">
    <property type="entry name" value="DNA GYRASE SUBUNIT A, CHLOROPLASTIC_MITOCHONDRIAL"/>
    <property type="match status" value="1"/>
</dbReference>
<organism evidence="13 14">
    <name type="scientific">Thalassospira profundimaris</name>
    <dbReference type="NCBI Taxonomy" id="502049"/>
    <lineage>
        <taxon>Bacteria</taxon>
        <taxon>Pseudomonadati</taxon>
        <taxon>Pseudomonadota</taxon>
        <taxon>Alphaproteobacteria</taxon>
        <taxon>Rhodospirillales</taxon>
        <taxon>Thalassospiraceae</taxon>
        <taxon>Thalassospira</taxon>
    </lineage>
</organism>
<dbReference type="InterPro" id="IPR013760">
    <property type="entry name" value="Topo_IIA-like_dom_sf"/>
</dbReference>
<keyword evidence="3 8" id="KW-0547">Nucleotide-binding</keyword>
<dbReference type="Pfam" id="PF03989">
    <property type="entry name" value="DNA_gyraseA_C"/>
    <property type="match status" value="6"/>
</dbReference>
<dbReference type="PANTHER" id="PTHR43493">
    <property type="entry name" value="DNA GYRASE/TOPOISOMERASE SUBUNIT A"/>
    <property type="match status" value="1"/>
</dbReference>
<feature type="compositionally biased region" description="Acidic residues" evidence="11">
    <location>
        <begin position="922"/>
        <end position="936"/>
    </location>
</feature>
<comment type="miscellaneous">
    <text evidence="8">Few gyrases are as efficient as E.coli at forming negative supercoils. Not all organisms have 2 type II topoisomerases; in organisms with a single type II topoisomerase this enzyme also has to decatenate newly replicated chromosomes.</text>
</comment>
<feature type="compositionally biased region" description="Acidic residues" evidence="11">
    <location>
        <begin position="889"/>
        <end position="900"/>
    </location>
</feature>
<dbReference type="GO" id="GO:0034335">
    <property type="term" value="F:DNA negative supercoiling activity"/>
    <property type="evidence" value="ECO:0007669"/>
    <property type="project" value="UniProtKB-ARBA"/>
</dbReference>
<feature type="active site" description="O-(5'-phospho-DNA)-tyrosine intermediate" evidence="8 9">
    <location>
        <position position="127"/>
    </location>
</feature>
<dbReference type="GO" id="GO:0003677">
    <property type="term" value="F:DNA binding"/>
    <property type="evidence" value="ECO:0007669"/>
    <property type="project" value="UniProtKB-UniRule"/>
</dbReference>
<keyword evidence="10" id="KW-0175">Coiled coil</keyword>
<dbReference type="InterPro" id="IPR013757">
    <property type="entry name" value="Topo_IIA_A_a_sf"/>
</dbReference>
<evidence type="ECO:0000313" key="14">
    <source>
        <dbReference type="Proteomes" id="UP000252255"/>
    </source>
</evidence>
<dbReference type="GO" id="GO:0005694">
    <property type="term" value="C:chromosome"/>
    <property type="evidence" value="ECO:0007669"/>
    <property type="project" value="InterPro"/>
</dbReference>
<dbReference type="GO" id="GO:0006265">
    <property type="term" value="P:DNA topological change"/>
    <property type="evidence" value="ECO:0007669"/>
    <property type="project" value="UniProtKB-UniRule"/>
</dbReference>
<comment type="subcellular location">
    <subcellularLocation>
        <location evidence="8">Cytoplasm</location>
    </subcellularLocation>
</comment>
<dbReference type="SUPFAM" id="SSF101904">
    <property type="entry name" value="GyrA/ParC C-terminal domain-like"/>
    <property type="match status" value="1"/>
</dbReference>
<dbReference type="CDD" id="cd00187">
    <property type="entry name" value="TOP4c"/>
    <property type="match status" value="1"/>
</dbReference>
<keyword evidence="7 8" id="KW-0413">Isomerase</keyword>
<dbReference type="GO" id="GO:0009330">
    <property type="term" value="C:DNA topoisomerase type II (double strand cut, ATP-hydrolyzing) complex"/>
    <property type="evidence" value="ECO:0007669"/>
    <property type="project" value="TreeGrafter"/>
</dbReference>